<protein>
    <submittedName>
        <fullName evidence="2">Uncharacterized protein</fullName>
    </submittedName>
</protein>
<dbReference type="Proteomes" id="UP000050384">
    <property type="component" value="Unassembled WGS sequence"/>
</dbReference>
<evidence type="ECO:0000313" key="3">
    <source>
        <dbReference type="Proteomes" id="UP000050384"/>
    </source>
</evidence>
<name>A0A0Q0AN39_PSESX</name>
<proteinExistence type="predicted"/>
<dbReference type="EMBL" id="LJRI01001331">
    <property type="protein sequence ID" value="KPY64543.1"/>
    <property type="molecule type" value="Genomic_DNA"/>
</dbReference>
<feature type="region of interest" description="Disordered" evidence="1">
    <location>
        <begin position="1"/>
        <end position="46"/>
    </location>
</feature>
<comment type="caution">
    <text evidence="2">The sequence shown here is derived from an EMBL/GenBank/DDBJ whole genome shotgun (WGS) entry which is preliminary data.</text>
</comment>
<evidence type="ECO:0000313" key="2">
    <source>
        <dbReference type="EMBL" id="KPY64543.1"/>
    </source>
</evidence>
<dbReference type="PATRIC" id="fig|264459.3.peg.32"/>
<accession>A0A0Q0AN39</accession>
<gene>
    <name evidence="2" type="ORF">ALO94_00021</name>
</gene>
<feature type="compositionally biased region" description="Basic and acidic residues" evidence="1">
    <location>
        <begin position="16"/>
        <end position="26"/>
    </location>
</feature>
<feature type="compositionally biased region" description="Polar residues" evidence="1">
    <location>
        <begin position="1"/>
        <end position="12"/>
    </location>
</feature>
<sequence length="61" mass="7127">MAYRQQRNTSNLPGHCLEHTTDDKPRSAAAFAPPQPDRTPARGMRRRTLTTHLYKRIYPYD</sequence>
<evidence type="ECO:0000256" key="1">
    <source>
        <dbReference type="SAM" id="MobiDB-lite"/>
    </source>
</evidence>
<reference evidence="2 3" key="1">
    <citation type="submission" date="2015-09" db="EMBL/GenBank/DDBJ databases">
        <title>Genome announcement of multiple Pseudomonas syringae strains.</title>
        <authorList>
            <person name="Thakur S."/>
            <person name="Wang P.W."/>
            <person name="Gong Y."/>
            <person name="Weir B.S."/>
            <person name="Guttman D.S."/>
        </authorList>
    </citation>
    <scope>NUCLEOTIDE SEQUENCE [LARGE SCALE GENOMIC DNA]</scope>
    <source>
        <strain evidence="2 3">ICMP16929</strain>
    </source>
</reference>
<organism evidence="2 3">
    <name type="scientific">Pseudomonas syringae pv. spinaceae</name>
    <dbReference type="NCBI Taxonomy" id="264459"/>
    <lineage>
        <taxon>Bacteria</taxon>
        <taxon>Pseudomonadati</taxon>
        <taxon>Pseudomonadota</taxon>
        <taxon>Gammaproteobacteria</taxon>
        <taxon>Pseudomonadales</taxon>
        <taxon>Pseudomonadaceae</taxon>
        <taxon>Pseudomonas</taxon>
        <taxon>Pseudomonas syringae</taxon>
    </lineage>
</organism>
<dbReference type="AlphaFoldDB" id="A0A0Q0AN39"/>